<protein>
    <submittedName>
        <fullName evidence="1">Uncharacterized protein</fullName>
    </submittedName>
</protein>
<name>A0AAD4KN51_9EURO</name>
<sequence length="177" mass="20685">MSQTKRGDLNLYSYLFAKMQHDRSFRAIPENSVLWKIIGLVQNEDPSLSGSDICRLGAKFYQEYLEHGGNDNQAMWENFRESERCKHLAIGKALFEQTVPNHLNCHKNPQIRPCQTETTVKSSLDHLEGHNIEHHICCQYLEILWKKQKREVIAVVSIQHKEHNLETHVYNLIQSTF</sequence>
<organism evidence="1 2">
    <name type="scientific">Talaromyces proteolyticus</name>
    <dbReference type="NCBI Taxonomy" id="1131652"/>
    <lineage>
        <taxon>Eukaryota</taxon>
        <taxon>Fungi</taxon>
        <taxon>Dikarya</taxon>
        <taxon>Ascomycota</taxon>
        <taxon>Pezizomycotina</taxon>
        <taxon>Eurotiomycetes</taxon>
        <taxon>Eurotiomycetidae</taxon>
        <taxon>Eurotiales</taxon>
        <taxon>Trichocomaceae</taxon>
        <taxon>Talaromyces</taxon>
        <taxon>Talaromyces sect. Bacilispori</taxon>
    </lineage>
</organism>
<dbReference type="EMBL" id="JAJTJA010000011">
    <property type="protein sequence ID" value="KAH8692237.1"/>
    <property type="molecule type" value="Genomic_DNA"/>
</dbReference>
<comment type="caution">
    <text evidence="1">The sequence shown here is derived from an EMBL/GenBank/DDBJ whole genome shotgun (WGS) entry which is preliminary data.</text>
</comment>
<dbReference type="RefSeq" id="XP_046068234.1">
    <property type="nucleotide sequence ID" value="XM_046221469.1"/>
</dbReference>
<evidence type="ECO:0000313" key="2">
    <source>
        <dbReference type="Proteomes" id="UP001201262"/>
    </source>
</evidence>
<evidence type="ECO:0000313" key="1">
    <source>
        <dbReference type="EMBL" id="KAH8692237.1"/>
    </source>
</evidence>
<reference evidence="1" key="1">
    <citation type="submission" date="2021-12" db="EMBL/GenBank/DDBJ databases">
        <title>Convergent genome expansion in fungi linked to evolution of root-endophyte symbiosis.</title>
        <authorList>
            <consortium name="DOE Joint Genome Institute"/>
            <person name="Ke Y.-H."/>
            <person name="Bonito G."/>
            <person name="Liao H.-L."/>
            <person name="Looney B."/>
            <person name="Rojas-Flechas A."/>
            <person name="Nash J."/>
            <person name="Hameed K."/>
            <person name="Schadt C."/>
            <person name="Martin F."/>
            <person name="Crous P.W."/>
            <person name="Miettinen O."/>
            <person name="Magnuson J.K."/>
            <person name="Labbe J."/>
            <person name="Jacobson D."/>
            <person name="Doktycz M.J."/>
            <person name="Veneault-Fourrey C."/>
            <person name="Kuo A."/>
            <person name="Mondo S."/>
            <person name="Calhoun S."/>
            <person name="Riley R."/>
            <person name="Ohm R."/>
            <person name="LaButti K."/>
            <person name="Andreopoulos B."/>
            <person name="Pangilinan J."/>
            <person name="Nolan M."/>
            <person name="Tritt A."/>
            <person name="Clum A."/>
            <person name="Lipzen A."/>
            <person name="Daum C."/>
            <person name="Barry K."/>
            <person name="Grigoriev I.V."/>
            <person name="Vilgalys R."/>
        </authorList>
    </citation>
    <scope>NUCLEOTIDE SEQUENCE</scope>
    <source>
        <strain evidence="1">PMI_201</strain>
    </source>
</reference>
<gene>
    <name evidence="1" type="ORF">BGW36DRAFT_43766</name>
</gene>
<dbReference type="AlphaFoldDB" id="A0AAD4KN51"/>
<dbReference type="Proteomes" id="UP001201262">
    <property type="component" value="Unassembled WGS sequence"/>
</dbReference>
<accession>A0AAD4KN51</accession>
<keyword evidence="2" id="KW-1185">Reference proteome</keyword>
<dbReference type="GeneID" id="70251756"/>
<proteinExistence type="predicted"/>